<dbReference type="PANTHER" id="PTHR42813:SF2">
    <property type="entry name" value="DEHYDROGENASE, ZINC-CONTAINING, PUTATIVE (AFU_ORTHOLOGUE AFUA_2G02810)-RELATED"/>
    <property type="match status" value="1"/>
</dbReference>
<protein>
    <submittedName>
        <fullName evidence="5">GroES-like protein</fullName>
    </submittedName>
</protein>
<keyword evidence="2" id="KW-0479">Metal-binding</keyword>
<dbReference type="AlphaFoldDB" id="A0A0R1WV26"/>
<dbReference type="eggNOG" id="COG1063">
    <property type="taxonomic scope" value="Bacteria"/>
</dbReference>
<dbReference type="GO" id="GO:0046872">
    <property type="term" value="F:metal ion binding"/>
    <property type="evidence" value="ECO:0007669"/>
    <property type="project" value="UniProtKB-KW"/>
</dbReference>
<feature type="domain" description="Enoyl reductase (ER)" evidence="4">
    <location>
        <begin position="10"/>
        <end position="344"/>
    </location>
</feature>
<dbReference type="Gene3D" id="3.40.50.720">
    <property type="entry name" value="NAD(P)-binding Rossmann-like Domain"/>
    <property type="match status" value="1"/>
</dbReference>
<keyword evidence="3" id="KW-0862">Zinc</keyword>
<dbReference type="EMBL" id="AZGD01000042">
    <property type="protein sequence ID" value="KRM19497.1"/>
    <property type="molecule type" value="Genomic_DNA"/>
</dbReference>
<evidence type="ECO:0000256" key="3">
    <source>
        <dbReference type="ARBA" id="ARBA00022833"/>
    </source>
</evidence>
<reference evidence="5 6" key="1">
    <citation type="journal article" date="2015" name="Genome Announc.">
        <title>Expanding the biotechnology potential of lactobacilli through comparative genomics of 213 strains and associated genera.</title>
        <authorList>
            <person name="Sun Z."/>
            <person name="Harris H.M."/>
            <person name="McCann A."/>
            <person name="Guo C."/>
            <person name="Argimon S."/>
            <person name="Zhang W."/>
            <person name="Yang X."/>
            <person name="Jeffery I.B."/>
            <person name="Cooney J.C."/>
            <person name="Kagawa T.F."/>
            <person name="Liu W."/>
            <person name="Song Y."/>
            <person name="Salvetti E."/>
            <person name="Wrobel A."/>
            <person name="Rasinkangas P."/>
            <person name="Parkhill J."/>
            <person name="Rea M.C."/>
            <person name="O'Sullivan O."/>
            <person name="Ritari J."/>
            <person name="Douillard F.P."/>
            <person name="Paul Ross R."/>
            <person name="Yang R."/>
            <person name="Briner A.E."/>
            <person name="Felis G.E."/>
            <person name="de Vos W.M."/>
            <person name="Barrangou R."/>
            <person name="Klaenhammer T.R."/>
            <person name="Caufield P.W."/>
            <person name="Cui Y."/>
            <person name="Zhang H."/>
            <person name="O'Toole P.W."/>
        </authorList>
    </citation>
    <scope>NUCLEOTIDE SEQUENCE [LARGE SCALE GENOMIC DNA]</scope>
    <source>
        <strain evidence="5 6">DSM 18933</strain>
    </source>
</reference>
<gene>
    <name evidence="5" type="ORF">FC40_GL000043</name>
</gene>
<comment type="cofactor">
    <cofactor evidence="1">
        <name>Zn(2+)</name>
        <dbReference type="ChEBI" id="CHEBI:29105"/>
    </cofactor>
</comment>
<accession>A0A0R1WV26</accession>
<evidence type="ECO:0000259" key="4">
    <source>
        <dbReference type="SMART" id="SM00829"/>
    </source>
</evidence>
<dbReference type="OrthoDB" id="9769198at2"/>
<dbReference type="InterPro" id="IPR013154">
    <property type="entry name" value="ADH-like_N"/>
</dbReference>
<name>A0A0R1WV26_9LACO</name>
<proteinExistence type="predicted"/>
<dbReference type="STRING" id="1423755.FC40_GL000043"/>
<dbReference type="GO" id="GO:0016491">
    <property type="term" value="F:oxidoreductase activity"/>
    <property type="evidence" value="ECO:0007669"/>
    <property type="project" value="InterPro"/>
</dbReference>
<dbReference type="SMART" id="SM00829">
    <property type="entry name" value="PKS_ER"/>
    <property type="match status" value="1"/>
</dbReference>
<evidence type="ECO:0000313" key="6">
    <source>
        <dbReference type="Proteomes" id="UP000051054"/>
    </source>
</evidence>
<evidence type="ECO:0000313" key="5">
    <source>
        <dbReference type="EMBL" id="KRM19497.1"/>
    </source>
</evidence>
<dbReference type="SUPFAM" id="SSF51735">
    <property type="entry name" value="NAD(P)-binding Rossmann-fold domains"/>
    <property type="match status" value="1"/>
</dbReference>
<dbReference type="InterPro" id="IPR013149">
    <property type="entry name" value="ADH-like_C"/>
</dbReference>
<evidence type="ECO:0000256" key="1">
    <source>
        <dbReference type="ARBA" id="ARBA00001947"/>
    </source>
</evidence>
<sequence length="347" mass="37391">MKAAIFEHAGKMVVEDVAKPQIQAPDDVLIKVIRTCVCGSDLWSYKEGDHKQAHSMNDGHEALGIIEEVGEGITDLKVGDFVIAPFTHGCGQCAGCKDGFDGTCDNHPAPTNWGGGYQAQYIRFHYANWALIKVPGKPEDYSEEMMKSLLTLADVMATGYHAAFCARVKKGDKVVVIGDGAVGQSAVIAAKMMGASRIVLMSRHEDRQKLALESGATDIVEERGEEGIAKVREILGGPADAALECVGKQAAFEQAVGVLRSGGRLGYVGVPHEDNLNLWELFSHNIQVAGGSASVTTHVKNVLLDAVLKGEINPGRVFTQTYSLDEIDQAYKDMADRKTIKSYVIVD</sequence>
<dbReference type="Pfam" id="PF00107">
    <property type="entry name" value="ADH_zinc_N"/>
    <property type="match status" value="1"/>
</dbReference>
<keyword evidence="6" id="KW-1185">Reference proteome</keyword>
<dbReference type="Pfam" id="PF08240">
    <property type="entry name" value="ADH_N"/>
    <property type="match status" value="1"/>
</dbReference>
<dbReference type="InterPro" id="IPR020843">
    <property type="entry name" value="ER"/>
</dbReference>
<dbReference type="RefSeq" id="WP_025022715.1">
    <property type="nucleotide sequence ID" value="NZ_AZGD01000042.1"/>
</dbReference>
<comment type="caution">
    <text evidence="5">The sequence shown here is derived from an EMBL/GenBank/DDBJ whole genome shotgun (WGS) entry which is preliminary data.</text>
</comment>
<dbReference type="SUPFAM" id="SSF50129">
    <property type="entry name" value="GroES-like"/>
    <property type="match status" value="1"/>
</dbReference>
<dbReference type="Proteomes" id="UP000051054">
    <property type="component" value="Unassembled WGS sequence"/>
</dbReference>
<dbReference type="PANTHER" id="PTHR42813">
    <property type="entry name" value="ZINC-TYPE ALCOHOL DEHYDROGENASE-LIKE"/>
    <property type="match status" value="1"/>
</dbReference>
<organism evidence="5 6">
    <name type="scientific">Ligilactobacillus hayakitensis DSM 18933 = JCM 14209</name>
    <dbReference type="NCBI Taxonomy" id="1423755"/>
    <lineage>
        <taxon>Bacteria</taxon>
        <taxon>Bacillati</taxon>
        <taxon>Bacillota</taxon>
        <taxon>Bacilli</taxon>
        <taxon>Lactobacillales</taxon>
        <taxon>Lactobacillaceae</taxon>
        <taxon>Ligilactobacillus</taxon>
    </lineage>
</organism>
<dbReference type="Gene3D" id="3.90.180.10">
    <property type="entry name" value="Medium-chain alcohol dehydrogenases, catalytic domain"/>
    <property type="match status" value="1"/>
</dbReference>
<dbReference type="InterPro" id="IPR036291">
    <property type="entry name" value="NAD(P)-bd_dom_sf"/>
</dbReference>
<evidence type="ECO:0000256" key="2">
    <source>
        <dbReference type="ARBA" id="ARBA00022723"/>
    </source>
</evidence>
<dbReference type="PATRIC" id="fig|1423755.3.peg.47"/>
<dbReference type="InterPro" id="IPR011032">
    <property type="entry name" value="GroES-like_sf"/>
</dbReference>